<dbReference type="Proteomes" id="UP001595851">
    <property type="component" value="Unassembled WGS sequence"/>
</dbReference>
<dbReference type="RefSeq" id="WP_379528048.1">
    <property type="nucleotide sequence ID" value="NZ_JBHSBI010000005.1"/>
</dbReference>
<gene>
    <name evidence="1" type="ORF">ACFOY2_12040</name>
</gene>
<protein>
    <submittedName>
        <fullName evidence="1">Uncharacterized protein</fullName>
    </submittedName>
</protein>
<organism evidence="1 2">
    <name type="scientific">Nonomuraea purpurea</name>
    <dbReference type="NCBI Taxonomy" id="1849276"/>
    <lineage>
        <taxon>Bacteria</taxon>
        <taxon>Bacillati</taxon>
        <taxon>Actinomycetota</taxon>
        <taxon>Actinomycetes</taxon>
        <taxon>Streptosporangiales</taxon>
        <taxon>Streptosporangiaceae</taxon>
        <taxon>Nonomuraea</taxon>
    </lineage>
</organism>
<comment type="caution">
    <text evidence="1">The sequence shown here is derived from an EMBL/GenBank/DDBJ whole genome shotgun (WGS) entry which is preliminary data.</text>
</comment>
<sequence length="119" mass="13025">MTHNMPAAHRERLIADLRGLADLLDKNPHLPVPKYGVRVSVHPRYDTDATSEAEAIAEVERIAALLGVATRAEDGQHVAWADFGTVSYEAVVVTQAAMDRRNARDSYRDCISTDPPMGA</sequence>
<name>A0ABV8G5J4_9ACTN</name>
<proteinExistence type="predicted"/>
<evidence type="ECO:0000313" key="2">
    <source>
        <dbReference type="Proteomes" id="UP001595851"/>
    </source>
</evidence>
<accession>A0ABV8G5J4</accession>
<evidence type="ECO:0000313" key="1">
    <source>
        <dbReference type="EMBL" id="MFC4007957.1"/>
    </source>
</evidence>
<reference evidence="2" key="1">
    <citation type="journal article" date="2019" name="Int. J. Syst. Evol. Microbiol.">
        <title>The Global Catalogue of Microorganisms (GCM) 10K type strain sequencing project: providing services to taxonomists for standard genome sequencing and annotation.</title>
        <authorList>
            <consortium name="The Broad Institute Genomics Platform"/>
            <consortium name="The Broad Institute Genome Sequencing Center for Infectious Disease"/>
            <person name="Wu L."/>
            <person name="Ma J."/>
        </authorList>
    </citation>
    <scope>NUCLEOTIDE SEQUENCE [LARGE SCALE GENOMIC DNA]</scope>
    <source>
        <strain evidence="2">TBRC 1276</strain>
    </source>
</reference>
<keyword evidence="2" id="KW-1185">Reference proteome</keyword>
<dbReference type="EMBL" id="JBHSBI010000005">
    <property type="protein sequence ID" value="MFC4007957.1"/>
    <property type="molecule type" value="Genomic_DNA"/>
</dbReference>